<dbReference type="Pfam" id="PF23659">
    <property type="entry name" value="UFL1"/>
    <property type="match status" value="1"/>
</dbReference>
<feature type="region of interest" description="Disordered" evidence="6">
    <location>
        <begin position="394"/>
        <end position="464"/>
    </location>
</feature>
<keyword evidence="3" id="KW-0808">Transferase</keyword>
<reference evidence="10" key="3">
    <citation type="submission" date="2025-09" db="UniProtKB">
        <authorList>
            <consortium name="Ensembl"/>
        </authorList>
    </citation>
    <scope>IDENTIFICATION</scope>
</reference>
<dbReference type="GeneTree" id="ENSGT00390000002112"/>
<evidence type="ECO:0000313" key="11">
    <source>
        <dbReference type="Proteomes" id="UP000314980"/>
    </source>
</evidence>
<evidence type="ECO:0000256" key="4">
    <source>
        <dbReference type="ARBA" id="ARBA00022786"/>
    </source>
</evidence>
<keyword evidence="4" id="KW-0833">Ubl conjugation pathway</keyword>
<sequence length="771" mass="86184">MAADWEEIRRLAADFQRAQFADTVQRLSERNCIEIIAKLVQDKKLDVVHTLDGKEYITPAQISREIRDELYVHGGRINIVDLQQIINVDWVHVENRASDIAKSDKGVQLVLGQLIDDTYLDRLAEEVNDKLQEAGLISIAELCKSYDLPGDFLTEELSKRLGKLIQGEMDQYNRGVIFTPAFVARHKARIQGLFSAITRPTPVSSMIGAFGFQEHLLYSVLEELVNTGRLKGSVVGGRQDKAVYIPDIYAKTQNAWVDSFLQQNGYLEFDALVRLGIPDPSSYIKKRYKSNKLLFLRAACVGKALVDQVEASVEEAVNSATWTDIQPILPSCLSMEDIGNVDQPVLGGTVVVSEKFISNCLSLFDEAMQQKAQKEVKNNPVFLITEDDLKQASILTESSAPSKKEKREAERRKKATEGSGSVKAGGGGNAREIRIRKTKKKGRRDEDSDEETGPSHKQTETPFMAQEEIVAVLEERVSDCPEEILSELAEHLVRPLTKAYQEVLRTVFMSSTSSPSGEEITNLYNNIRLFEKGTKFFSDETQINVAKHVLKTVCTDVTNILVNFLAADLMMSVENPSSITNEVRKMKILGKLSEETKGPLMKLHNCLNGKTIEDFLTNLEICAEVCGFMLKKGDKKKERQALFLHRQALTEQLKETEDPALVLHLTSVLLFQASTHCMLHAPGRCVPQIIGTLTGRIPTEQQQLLSAYQSLVVKQLVSQSQGRKQEEAEGEAGKTEEQDEEARSVRTQLMALTPQVKELVLSQKKTSVTED</sequence>
<dbReference type="GO" id="GO:0005789">
    <property type="term" value="C:endoplasmic reticulum membrane"/>
    <property type="evidence" value="ECO:0007669"/>
    <property type="project" value="TreeGrafter"/>
</dbReference>
<keyword evidence="11" id="KW-1185">Reference proteome</keyword>
<feature type="compositionally biased region" description="Basic and acidic residues" evidence="6">
    <location>
        <begin position="402"/>
        <end position="411"/>
    </location>
</feature>
<evidence type="ECO:0000259" key="8">
    <source>
        <dbReference type="Pfam" id="PF23659"/>
    </source>
</evidence>
<name>A0A4W6DP77_LATCA</name>
<comment type="similarity">
    <text evidence="1">Belongs to the UFL1 family.</text>
</comment>
<evidence type="ECO:0000313" key="10">
    <source>
        <dbReference type="Ensembl" id="ENSLCAP00010026577.1"/>
    </source>
</evidence>
<gene>
    <name evidence="10" type="primary">UFL1</name>
</gene>
<dbReference type="GO" id="GO:0034976">
    <property type="term" value="P:response to endoplasmic reticulum stress"/>
    <property type="evidence" value="ECO:0007669"/>
    <property type="project" value="TreeGrafter"/>
</dbReference>
<dbReference type="InterPro" id="IPR056580">
    <property type="entry name" value="Ufl1_dom"/>
</dbReference>
<dbReference type="Pfam" id="PF09743">
    <property type="entry name" value="E3_UFM1_ligase"/>
    <property type="match status" value="1"/>
</dbReference>
<dbReference type="GO" id="GO:1990592">
    <property type="term" value="P:protein K69-linked ufmylation"/>
    <property type="evidence" value="ECO:0007669"/>
    <property type="project" value="TreeGrafter"/>
</dbReference>
<dbReference type="Pfam" id="PF25041">
    <property type="entry name" value="UFL1_C"/>
    <property type="match status" value="1"/>
</dbReference>
<dbReference type="AlphaFoldDB" id="A0A4W6DP77"/>
<dbReference type="PANTHER" id="PTHR31057:SF0">
    <property type="entry name" value="E3 UFM1-PROTEIN LIGASE 1"/>
    <property type="match status" value="1"/>
</dbReference>
<reference evidence="10" key="2">
    <citation type="submission" date="2025-08" db="UniProtKB">
        <authorList>
            <consortium name="Ensembl"/>
        </authorList>
    </citation>
    <scope>IDENTIFICATION</scope>
</reference>
<dbReference type="Proteomes" id="UP000314980">
    <property type="component" value="Unassembled WGS sequence"/>
</dbReference>
<dbReference type="InterPro" id="IPR018611">
    <property type="entry name" value="Ufl1"/>
</dbReference>
<organism evidence="10 11">
    <name type="scientific">Lates calcarifer</name>
    <name type="common">Barramundi</name>
    <name type="synonym">Holocentrus calcarifer</name>
    <dbReference type="NCBI Taxonomy" id="8187"/>
    <lineage>
        <taxon>Eukaryota</taxon>
        <taxon>Metazoa</taxon>
        <taxon>Chordata</taxon>
        <taxon>Craniata</taxon>
        <taxon>Vertebrata</taxon>
        <taxon>Euteleostomi</taxon>
        <taxon>Actinopterygii</taxon>
        <taxon>Neopterygii</taxon>
        <taxon>Teleostei</taxon>
        <taxon>Neoteleostei</taxon>
        <taxon>Acanthomorphata</taxon>
        <taxon>Carangaria</taxon>
        <taxon>Carangaria incertae sedis</taxon>
        <taxon>Centropomidae</taxon>
        <taxon>Lates</taxon>
    </lineage>
</organism>
<dbReference type="GO" id="GO:0032434">
    <property type="term" value="P:regulation of proteasomal ubiquitin-dependent protein catabolic process"/>
    <property type="evidence" value="ECO:0007669"/>
    <property type="project" value="TreeGrafter"/>
</dbReference>
<accession>A0A4W6DP77</accession>
<dbReference type="InParanoid" id="A0A4W6DP77"/>
<evidence type="ECO:0000259" key="9">
    <source>
        <dbReference type="Pfam" id="PF25041"/>
    </source>
</evidence>
<dbReference type="STRING" id="8187.ENSLCAP00010026577"/>
<feature type="region of interest" description="Disordered" evidence="6">
    <location>
        <begin position="722"/>
        <end position="744"/>
    </location>
</feature>
<protein>
    <recommendedName>
        <fullName evidence="2">E3 UFM1-protein ligase 1</fullName>
    </recommendedName>
    <alternativeName>
        <fullName evidence="5">E3 UFM1-protein transferase 1</fullName>
    </alternativeName>
</protein>
<dbReference type="Ensembl" id="ENSLCAT00010027144.1">
    <property type="protein sequence ID" value="ENSLCAP00010026577.1"/>
    <property type="gene ID" value="ENSLCAG00010012434.1"/>
</dbReference>
<dbReference type="InterPro" id="IPR056579">
    <property type="entry name" value="Ufl1_N"/>
</dbReference>
<dbReference type="GO" id="GO:0061666">
    <property type="term" value="F:UFM1 ligase activity"/>
    <property type="evidence" value="ECO:0007669"/>
    <property type="project" value="InterPro"/>
</dbReference>
<evidence type="ECO:0000256" key="2">
    <source>
        <dbReference type="ARBA" id="ARBA00019780"/>
    </source>
</evidence>
<evidence type="ECO:0000259" key="7">
    <source>
        <dbReference type="Pfam" id="PF09743"/>
    </source>
</evidence>
<proteinExistence type="inferred from homology"/>
<evidence type="ECO:0000256" key="3">
    <source>
        <dbReference type="ARBA" id="ARBA00022679"/>
    </source>
</evidence>
<evidence type="ECO:0000256" key="6">
    <source>
        <dbReference type="SAM" id="MobiDB-lite"/>
    </source>
</evidence>
<evidence type="ECO:0000256" key="5">
    <source>
        <dbReference type="ARBA" id="ARBA00031516"/>
    </source>
</evidence>
<feature type="domain" description="E3 UFM1-protein ligase 1-like" evidence="8">
    <location>
        <begin position="518"/>
        <end position="632"/>
    </location>
</feature>
<reference evidence="11" key="1">
    <citation type="submission" date="2015-09" db="EMBL/GenBank/DDBJ databases">
        <authorList>
            <person name="Sai Rama Sridatta P."/>
        </authorList>
    </citation>
    <scope>NUCLEOTIDE SEQUENCE [LARGE SCALE GENOMIC DNA]</scope>
</reference>
<feature type="domain" description="E3 UFM1-protein ligase 1-like N-terminal" evidence="7">
    <location>
        <begin position="7"/>
        <end position="284"/>
    </location>
</feature>
<dbReference type="PANTHER" id="PTHR31057">
    <property type="entry name" value="E3 UFM1-PROTEIN LIGASE 1"/>
    <property type="match status" value="1"/>
</dbReference>
<dbReference type="Pfam" id="PF25870">
    <property type="entry name" value="WHD_UFL1_5th"/>
    <property type="match status" value="1"/>
</dbReference>
<feature type="compositionally biased region" description="Basic and acidic residues" evidence="6">
    <location>
        <begin position="723"/>
        <end position="744"/>
    </location>
</feature>
<feature type="domain" description="E3 UFM1-protein ligase-like C-terminal" evidence="9">
    <location>
        <begin position="638"/>
        <end position="759"/>
    </location>
</feature>
<evidence type="ECO:0000256" key="1">
    <source>
        <dbReference type="ARBA" id="ARBA00010789"/>
    </source>
</evidence>
<dbReference type="InterPro" id="IPR056761">
    <property type="entry name" value="Ufl1-like_C"/>
</dbReference>
<dbReference type="FunCoup" id="A0A4W6DP77">
    <property type="interactions" value="1894"/>
</dbReference>